<comment type="caution">
    <text evidence="2">The sequence shown here is derived from an EMBL/GenBank/DDBJ whole genome shotgun (WGS) entry which is preliminary data.</text>
</comment>
<name>A0A2A5IWP1_RHOSG</name>
<proteinExistence type="predicted"/>
<sequence>MKKFASAALTSAAVAAVILGGSGAASAAPTTIPGTGAFSVGLDVSPGTYTTQGSTSPYLPCTWIRAGIDSNRQPVMIAYGEGVGPTTVTIEWTDAVFITAYCGEWTKVASPTGSLDFGSLDTGSLGS</sequence>
<feature type="chain" id="PRO_5013195873" description="Ig-like domain-containing protein" evidence="1">
    <location>
        <begin position="28"/>
        <end position="127"/>
    </location>
</feature>
<dbReference type="AlphaFoldDB" id="A0A2A5IWP1"/>
<feature type="signal peptide" evidence="1">
    <location>
        <begin position="1"/>
        <end position="27"/>
    </location>
</feature>
<dbReference type="EMBL" id="NOVD01000110">
    <property type="protein sequence ID" value="PCK21407.1"/>
    <property type="molecule type" value="Genomic_DNA"/>
</dbReference>
<keyword evidence="1" id="KW-0732">Signal</keyword>
<evidence type="ECO:0008006" key="4">
    <source>
        <dbReference type="Google" id="ProtNLM"/>
    </source>
</evidence>
<dbReference type="RefSeq" id="WP_099699164.1">
    <property type="nucleotide sequence ID" value="NZ_NOVD01000110.1"/>
</dbReference>
<evidence type="ECO:0000256" key="1">
    <source>
        <dbReference type="SAM" id="SignalP"/>
    </source>
</evidence>
<evidence type="ECO:0000313" key="3">
    <source>
        <dbReference type="Proteomes" id="UP000230886"/>
    </source>
</evidence>
<organism evidence="2 3">
    <name type="scientific">Rhodococcus qingshengii</name>
    <dbReference type="NCBI Taxonomy" id="334542"/>
    <lineage>
        <taxon>Bacteria</taxon>
        <taxon>Bacillati</taxon>
        <taxon>Actinomycetota</taxon>
        <taxon>Actinomycetes</taxon>
        <taxon>Mycobacteriales</taxon>
        <taxon>Nocardiaceae</taxon>
        <taxon>Rhodococcus</taxon>
        <taxon>Rhodococcus erythropolis group</taxon>
    </lineage>
</organism>
<accession>A0A2A5IWP1</accession>
<evidence type="ECO:0000313" key="2">
    <source>
        <dbReference type="EMBL" id="PCK21407.1"/>
    </source>
</evidence>
<gene>
    <name evidence="2" type="ORF">CHR55_33940</name>
</gene>
<dbReference type="Proteomes" id="UP000230886">
    <property type="component" value="Unassembled WGS sequence"/>
</dbReference>
<reference evidence="2 3" key="1">
    <citation type="submission" date="2017-07" db="EMBL/GenBank/DDBJ databases">
        <title>Draft sequence of Rhodococcus enclensis 23b-28.</title>
        <authorList>
            <person name="Besaury L."/>
            <person name="Sancelme M."/>
            <person name="Amato P."/>
            <person name="Lallement A."/>
            <person name="Delort A.-M."/>
        </authorList>
    </citation>
    <scope>NUCLEOTIDE SEQUENCE [LARGE SCALE GENOMIC DNA]</scope>
    <source>
        <strain evidence="2 3">23b-28</strain>
    </source>
</reference>
<protein>
    <recommendedName>
        <fullName evidence="4">Ig-like domain-containing protein</fullName>
    </recommendedName>
</protein>